<dbReference type="SMART" id="SM00369">
    <property type="entry name" value="LRR_TYP"/>
    <property type="match status" value="2"/>
</dbReference>
<comment type="caution">
    <text evidence="5">The sequence shown here is derived from an EMBL/GenBank/DDBJ whole genome shotgun (WGS) entry which is preliminary data.</text>
</comment>
<feature type="region of interest" description="Disordered" evidence="4">
    <location>
        <begin position="344"/>
        <end position="394"/>
    </location>
</feature>
<keyword evidence="3" id="KW-0677">Repeat</keyword>
<dbReference type="Pfam" id="PF13516">
    <property type="entry name" value="LRR_6"/>
    <property type="match status" value="3"/>
</dbReference>
<evidence type="ECO:0000256" key="2">
    <source>
        <dbReference type="ARBA" id="ARBA00022614"/>
    </source>
</evidence>
<evidence type="ECO:0000256" key="3">
    <source>
        <dbReference type="ARBA" id="ARBA00022737"/>
    </source>
</evidence>
<dbReference type="AlphaFoldDB" id="A0A9W6YU46"/>
<dbReference type="GO" id="GO:0031267">
    <property type="term" value="F:small GTPase binding"/>
    <property type="evidence" value="ECO:0007669"/>
    <property type="project" value="TreeGrafter"/>
</dbReference>
<dbReference type="GO" id="GO:0006913">
    <property type="term" value="P:nucleocytoplasmic transport"/>
    <property type="evidence" value="ECO:0007669"/>
    <property type="project" value="TreeGrafter"/>
</dbReference>
<dbReference type="EMBL" id="BSXU01000392">
    <property type="protein sequence ID" value="GMG20533.1"/>
    <property type="molecule type" value="Genomic_DNA"/>
</dbReference>
<dbReference type="PANTHER" id="PTHR24113:SF12">
    <property type="entry name" value="RAN GTPASE-ACTIVATING PROTEIN 1"/>
    <property type="match status" value="1"/>
</dbReference>
<evidence type="ECO:0000256" key="1">
    <source>
        <dbReference type="ARBA" id="ARBA00022468"/>
    </source>
</evidence>
<dbReference type="InterPro" id="IPR027038">
    <property type="entry name" value="RanGap"/>
</dbReference>
<keyword evidence="2" id="KW-0433">Leucine-rich repeat</keyword>
<dbReference type="SUPFAM" id="SSF52047">
    <property type="entry name" value="RNI-like"/>
    <property type="match status" value="1"/>
</dbReference>
<dbReference type="SMART" id="SM00368">
    <property type="entry name" value="LRR_RI"/>
    <property type="match status" value="6"/>
</dbReference>
<dbReference type="Gene3D" id="3.80.10.10">
    <property type="entry name" value="Ribonuclease Inhibitor"/>
    <property type="match status" value="1"/>
</dbReference>
<evidence type="ECO:0000313" key="6">
    <source>
        <dbReference type="Proteomes" id="UP001165063"/>
    </source>
</evidence>
<keyword evidence="6" id="KW-1185">Reference proteome</keyword>
<dbReference type="GO" id="GO:0048471">
    <property type="term" value="C:perinuclear region of cytoplasm"/>
    <property type="evidence" value="ECO:0007669"/>
    <property type="project" value="TreeGrafter"/>
</dbReference>
<dbReference type="InterPro" id="IPR001611">
    <property type="entry name" value="Leu-rich_rpt"/>
</dbReference>
<protein>
    <submittedName>
        <fullName evidence="5">Unnamed protein product</fullName>
    </submittedName>
</protein>
<feature type="compositionally biased region" description="Acidic residues" evidence="4">
    <location>
        <begin position="347"/>
        <end position="381"/>
    </location>
</feature>
<dbReference type="PANTHER" id="PTHR24113">
    <property type="entry name" value="RAN GTPASE-ACTIVATING PROTEIN 1"/>
    <property type="match status" value="1"/>
</dbReference>
<sequence length="394" mass="43535">MTTVYNIDLGIKGSEFFNIKNKSLKLDSAEDVSDIIKDIKAVSTLKKVDLSGNTIGPKALEAIVEALLSVSKSNLVELNLQDIFTARNKEEIQESFEKLIPLLPQFTNLLVLNLSDNAIGQEAIGPLCSILAKLPALKHLILTNNGLGPFSGAKLGKALFAQSKISTNGGLQTFWCGRNRLENGSIDYLSIGLRQHPELKEIRMYQNGIRPAGISKFIKQCVSQLTNLQVLDLQDNTFTVVGATALAGTVDKLANLKELNLNDCFLDKRGGLTLVQALGGLKDSKLESLKLQFNELDEPVLELLSRTVPVLTDLKFLDLNGNIFFEDSEHIEKINDHFESKGFGELGELDELEEPDSEEEEEDEDEDEAEDEEKEQDTDLDALEKDLTSAHIYS</sequence>
<proteinExistence type="predicted"/>
<dbReference type="OrthoDB" id="184583at2759"/>
<name>A0A9W6YU46_AMBMO</name>
<gene>
    <name evidence="5" type="ORF">Amon01_000130200</name>
</gene>
<dbReference type="GO" id="GO:0005829">
    <property type="term" value="C:cytosol"/>
    <property type="evidence" value="ECO:0007669"/>
    <property type="project" value="TreeGrafter"/>
</dbReference>
<organism evidence="5 6">
    <name type="scientific">Ambrosiozyma monospora</name>
    <name type="common">Yeast</name>
    <name type="synonym">Endomycopsis monosporus</name>
    <dbReference type="NCBI Taxonomy" id="43982"/>
    <lineage>
        <taxon>Eukaryota</taxon>
        <taxon>Fungi</taxon>
        <taxon>Dikarya</taxon>
        <taxon>Ascomycota</taxon>
        <taxon>Saccharomycotina</taxon>
        <taxon>Pichiomycetes</taxon>
        <taxon>Pichiales</taxon>
        <taxon>Pichiaceae</taxon>
        <taxon>Ambrosiozyma</taxon>
    </lineage>
</organism>
<dbReference type="InterPro" id="IPR032675">
    <property type="entry name" value="LRR_dom_sf"/>
</dbReference>
<dbReference type="GO" id="GO:0005634">
    <property type="term" value="C:nucleus"/>
    <property type="evidence" value="ECO:0007669"/>
    <property type="project" value="TreeGrafter"/>
</dbReference>
<keyword evidence="1" id="KW-0343">GTPase activation</keyword>
<accession>A0A9W6YU46</accession>
<reference evidence="5" key="1">
    <citation type="submission" date="2023-04" db="EMBL/GenBank/DDBJ databases">
        <title>Ambrosiozyma monospora NBRC 1965.</title>
        <authorList>
            <person name="Ichikawa N."/>
            <person name="Sato H."/>
            <person name="Tonouchi N."/>
        </authorList>
    </citation>
    <scope>NUCLEOTIDE SEQUENCE</scope>
    <source>
        <strain evidence="5">NBRC 1965</strain>
    </source>
</reference>
<evidence type="ECO:0000256" key="4">
    <source>
        <dbReference type="SAM" id="MobiDB-lite"/>
    </source>
</evidence>
<dbReference type="Proteomes" id="UP001165063">
    <property type="component" value="Unassembled WGS sequence"/>
</dbReference>
<evidence type="ECO:0000313" key="5">
    <source>
        <dbReference type="EMBL" id="GMG20533.1"/>
    </source>
</evidence>
<dbReference type="InterPro" id="IPR003591">
    <property type="entry name" value="Leu-rich_rpt_typical-subtyp"/>
</dbReference>
<dbReference type="GO" id="GO:0005096">
    <property type="term" value="F:GTPase activator activity"/>
    <property type="evidence" value="ECO:0007669"/>
    <property type="project" value="UniProtKB-KW"/>
</dbReference>